<evidence type="ECO:0000256" key="1">
    <source>
        <dbReference type="ARBA" id="ARBA00022723"/>
    </source>
</evidence>
<dbReference type="SUPFAM" id="SSF51197">
    <property type="entry name" value="Clavaminate synthase-like"/>
    <property type="match status" value="1"/>
</dbReference>
<feature type="compositionally biased region" description="Low complexity" evidence="2">
    <location>
        <begin position="526"/>
        <end position="540"/>
    </location>
</feature>
<protein>
    <recommendedName>
        <fullName evidence="5">JmjC domain-containing protein</fullName>
    </recommendedName>
</protein>
<feature type="region of interest" description="Disordered" evidence="2">
    <location>
        <begin position="526"/>
        <end position="550"/>
    </location>
</feature>
<feature type="region of interest" description="Disordered" evidence="2">
    <location>
        <begin position="604"/>
        <end position="670"/>
    </location>
</feature>
<accession>A0ABQ5SLG6</accession>
<evidence type="ECO:0008006" key="5">
    <source>
        <dbReference type="Google" id="ProtNLM"/>
    </source>
</evidence>
<comment type="caution">
    <text evidence="3">The sequence shown here is derived from an EMBL/GenBank/DDBJ whole genome shotgun (WGS) entry which is preliminary data.</text>
</comment>
<organism evidence="3 4">
    <name type="scientific">Volvox africanus</name>
    <dbReference type="NCBI Taxonomy" id="51714"/>
    <lineage>
        <taxon>Eukaryota</taxon>
        <taxon>Viridiplantae</taxon>
        <taxon>Chlorophyta</taxon>
        <taxon>core chlorophytes</taxon>
        <taxon>Chlorophyceae</taxon>
        <taxon>CS clade</taxon>
        <taxon>Chlamydomonadales</taxon>
        <taxon>Volvocaceae</taxon>
        <taxon>Volvox</taxon>
    </lineage>
</organism>
<dbReference type="Gene3D" id="2.60.120.650">
    <property type="entry name" value="Cupin"/>
    <property type="match status" value="3"/>
</dbReference>
<keyword evidence="1" id="KW-0479">Metal-binding</keyword>
<name>A0ABQ5SLG6_9CHLO</name>
<proteinExistence type="predicted"/>
<evidence type="ECO:0000313" key="4">
    <source>
        <dbReference type="Proteomes" id="UP001165090"/>
    </source>
</evidence>
<gene>
    <name evidence="3" type="ORF">VaNZ11_015083</name>
</gene>
<dbReference type="Proteomes" id="UP001165090">
    <property type="component" value="Unassembled WGS sequence"/>
</dbReference>
<feature type="compositionally biased region" description="Low complexity" evidence="2">
    <location>
        <begin position="620"/>
        <end position="629"/>
    </location>
</feature>
<dbReference type="PANTHER" id="PTHR23123">
    <property type="entry name" value="PHD/F-BOX CONTAINING PROTEIN"/>
    <property type="match status" value="1"/>
</dbReference>
<evidence type="ECO:0000256" key="2">
    <source>
        <dbReference type="SAM" id="MobiDB-lite"/>
    </source>
</evidence>
<keyword evidence="4" id="KW-1185">Reference proteome</keyword>
<dbReference type="EMBL" id="BSDZ01000094">
    <property type="protein sequence ID" value="GLI70237.1"/>
    <property type="molecule type" value="Genomic_DNA"/>
</dbReference>
<feature type="compositionally biased region" description="Gly residues" evidence="2">
    <location>
        <begin position="630"/>
        <end position="639"/>
    </location>
</feature>
<reference evidence="3 4" key="1">
    <citation type="journal article" date="2023" name="IScience">
        <title>Expanded male sex-determining region conserved during the evolution of homothallism in the green alga Volvox.</title>
        <authorList>
            <person name="Yamamoto K."/>
            <person name="Matsuzaki R."/>
            <person name="Mahakham W."/>
            <person name="Heman W."/>
            <person name="Sekimoto H."/>
            <person name="Kawachi M."/>
            <person name="Minakuchi Y."/>
            <person name="Toyoda A."/>
            <person name="Nozaki H."/>
        </authorList>
    </citation>
    <scope>NUCLEOTIDE SEQUENCE [LARGE SCALE GENOMIC DNA]</scope>
    <source>
        <strain evidence="3 4">NIES-4468</strain>
    </source>
</reference>
<dbReference type="InterPro" id="IPR050690">
    <property type="entry name" value="JHDM1_Histone_Demethylase"/>
</dbReference>
<sequence>MNASGRHEDTNLGTGRSSGIWDGFRHLGTQLLAWPGYAAEPVEVVEMAGFTNDWVRTTGLQAPSLVKGCIKYTSWLQPLLTDMSDLSLLSKELGHDREVQTLDVAQQTPGPRWTMRQWCLYWKERQTLTPPTEPHHLVIGPSGASDAPRFRGSVAPAAAAAAGGGISSADDGANTEMDDEADSAFVHQGDVDQFRETSAPRKGIRDSNKRRLLALTCAPLADPGDGPAVGAAAALQVPPPLAAADLVAHLGLSREVMAAATGGGGSAVSVAASRHHVAVWPAGAATNFRLLPGGAASWWAVAHGRMVFLLVPPTEQSLALFAAWSASGARDHGVPFLDAWGSLSPPPFTTLLPLPLPTHCTSAAAQAVPPAPISPRAMQRSWAGGPVSDLLPGSTSGGTGSPPPSGLARVVRLEAGVGDVAVLPAGWPFAVVAVEDSVAVSGQMLSIYALGAALRCWELEDLLGVKQRARFPMFKHVMWHAAVSYAKALRSAAGLPMLKRQRTSTSRDRGGNAIGYPAMTVSHNAHGGSAGGARRFPAARPQDSAMSGGPVAVATTTPGGRNAGGGAHGVVAAGPGRAATAATSGADGRARALAAVVRKRTIGDQYADSPRRQSIAGDNAGPTTAAGQGATAGGAGTGGTLLPPRGTGVGRGSGKGASPSSPQYSGGGKRLRHITGAAVRMFNQLADDEDDVATATSPRERLQLGRPRGNSDAAAAGGLSGPDGSPMAAGSARRMAIGVRSGTARATEERPRRRVAQGRNWGYLLAE</sequence>
<feature type="region of interest" description="Disordered" evidence="2">
    <location>
        <begin position="689"/>
        <end position="767"/>
    </location>
</feature>
<feature type="non-terminal residue" evidence="3">
    <location>
        <position position="767"/>
    </location>
</feature>
<evidence type="ECO:0000313" key="3">
    <source>
        <dbReference type="EMBL" id="GLI70237.1"/>
    </source>
</evidence>